<proteinExistence type="predicted"/>
<dbReference type="PANTHER" id="PTHR37184:SF2">
    <property type="entry name" value="CLAVATA3_ESR (CLE)-RELATED PROTEIN 43"/>
    <property type="match status" value="1"/>
</dbReference>
<feature type="region of interest" description="Disordered" evidence="1">
    <location>
        <begin position="167"/>
        <end position="190"/>
    </location>
</feature>
<dbReference type="PANTHER" id="PTHR37184">
    <property type="entry name" value="CLAVATA3/ESR (CLE)-RELATED PROTEIN 27"/>
    <property type="match status" value="1"/>
</dbReference>
<dbReference type="InterPro" id="IPR040274">
    <property type="entry name" value="CLE27/CLE43"/>
</dbReference>
<reference evidence="2 3" key="1">
    <citation type="journal article" date="2018" name="Proc. Natl. Acad. Sci. U.S.A.">
        <title>Draft genome sequence of Camellia sinensis var. sinensis provides insights into the evolution of the tea genome and tea quality.</title>
        <authorList>
            <person name="Wei C."/>
            <person name="Yang H."/>
            <person name="Wang S."/>
            <person name="Zhao J."/>
            <person name="Liu C."/>
            <person name="Gao L."/>
            <person name="Xia E."/>
            <person name="Lu Y."/>
            <person name="Tai Y."/>
            <person name="She G."/>
            <person name="Sun J."/>
            <person name="Cao H."/>
            <person name="Tong W."/>
            <person name="Gao Q."/>
            <person name="Li Y."/>
            <person name="Deng W."/>
            <person name="Jiang X."/>
            <person name="Wang W."/>
            <person name="Chen Q."/>
            <person name="Zhang S."/>
            <person name="Li H."/>
            <person name="Wu J."/>
            <person name="Wang P."/>
            <person name="Li P."/>
            <person name="Shi C."/>
            <person name="Zheng F."/>
            <person name="Jian J."/>
            <person name="Huang B."/>
            <person name="Shan D."/>
            <person name="Shi M."/>
            <person name="Fang C."/>
            <person name="Yue Y."/>
            <person name="Li F."/>
            <person name="Li D."/>
            <person name="Wei S."/>
            <person name="Han B."/>
            <person name="Jiang C."/>
            <person name="Yin Y."/>
            <person name="Xia T."/>
            <person name="Zhang Z."/>
            <person name="Bennetzen J.L."/>
            <person name="Zhao S."/>
            <person name="Wan X."/>
        </authorList>
    </citation>
    <scope>NUCLEOTIDE SEQUENCE [LARGE SCALE GENOMIC DNA]</scope>
    <source>
        <strain evidence="3">cv. Shuchazao</strain>
        <tissue evidence="2">Leaf</tissue>
    </source>
</reference>
<organism evidence="2 3">
    <name type="scientific">Camellia sinensis var. sinensis</name>
    <name type="common">China tea</name>
    <dbReference type="NCBI Taxonomy" id="542762"/>
    <lineage>
        <taxon>Eukaryota</taxon>
        <taxon>Viridiplantae</taxon>
        <taxon>Streptophyta</taxon>
        <taxon>Embryophyta</taxon>
        <taxon>Tracheophyta</taxon>
        <taxon>Spermatophyta</taxon>
        <taxon>Magnoliopsida</taxon>
        <taxon>eudicotyledons</taxon>
        <taxon>Gunneridae</taxon>
        <taxon>Pentapetalae</taxon>
        <taxon>asterids</taxon>
        <taxon>Ericales</taxon>
        <taxon>Theaceae</taxon>
        <taxon>Camellia</taxon>
    </lineage>
</organism>
<gene>
    <name evidence="2" type="ORF">TEA_015729</name>
</gene>
<dbReference type="AlphaFoldDB" id="A0A4S4ELA9"/>
<keyword evidence="3" id="KW-1185">Reference proteome</keyword>
<name>A0A4S4ELA9_CAMSN</name>
<evidence type="ECO:0000256" key="1">
    <source>
        <dbReference type="SAM" id="MobiDB-lite"/>
    </source>
</evidence>
<dbReference type="Proteomes" id="UP000306102">
    <property type="component" value="Unassembled WGS sequence"/>
</dbReference>
<evidence type="ECO:0000313" key="3">
    <source>
        <dbReference type="Proteomes" id="UP000306102"/>
    </source>
</evidence>
<protein>
    <submittedName>
        <fullName evidence="2">Uncharacterized protein</fullName>
    </submittedName>
</protein>
<comment type="caution">
    <text evidence="2">The sequence shown here is derived from an EMBL/GenBank/DDBJ whole genome shotgun (WGS) entry which is preliminary data.</text>
</comment>
<dbReference type="EMBL" id="SDRB02003775">
    <property type="protein sequence ID" value="THG16924.1"/>
    <property type="molecule type" value="Genomic_DNA"/>
</dbReference>
<sequence>MLSRPVMLGDCGDCFLSPFLGIVLGRWNRRVLQWKRWLHDVVLHHEIINRLSIASMDSGSMLILDSQPDRDKLPKSMFVLRDKAAMWFTGNRRLMHSSLAVFLLMISLIHIWACCDCRVGAIRTFPQNSVVKERETQTVKATNKKNQEEEDLFQKYFFNGSASQQLLNSSSGLEQSKRTVPSCPDPLHNK</sequence>
<accession>A0A4S4ELA9</accession>
<evidence type="ECO:0000313" key="2">
    <source>
        <dbReference type="EMBL" id="THG16924.1"/>
    </source>
</evidence>